<evidence type="ECO:0000259" key="6">
    <source>
        <dbReference type="Pfam" id="PF09368"/>
    </source>
</evidence>
<dbReference type="Pfam" id="PF09368">
    <property type="entry name" value="Sas10"/>
    <property type="match status" value="1"/>
</dbReference>
<dbReference type="InterPro" id="IPR018972">
    <property type="entry name" value="Sas10_C_dom"/>
</dbReference>
<dbReference type="InterPro" id="IPR007146">
    <property type="entry name" value="Sas10/Utp3/C1D"/>
</dbReference>
<evidence type="ECO:0000313" key="7">
    <source>
        <dbReference type="EMBL" id="JAS12415.1"/>
    </source>
</evidence>
<evidence type="ECO:0000256" key="3">
    <source>
        <dbReference type="ARBA" id="ARBA00022553"/>
    </source>
</evidence>
<dbReference type="AlphaFoldDB" id="A0A1B6CGF7"/>
<protein>
    <recommendedName>
        <fullName evidence="6">Sas10 C-terminal domain-containing protein</fullName>
    </recommendedName>
</protein>
<dbReference type="Pfam" id="PF04000">
    <property type="entry name" value="Sas10_Utp3"/>
    <property type="match status" value="1"/>
</dbReference>
<accession>A0A1B6CGF7</accession>
<feature type="compositionally biased region" description="Basic and acidic residues" evidence="5">
    <location>
        <begin position="79"/>
        <end position="90"/>
    </location>
</feature>
<evidence type="ECO:0000256" key="4">
    <source>
        <dbReference type="ARBA" id="ARBA00023242"/>
    </source>
</evidence>
<proteinExistence type="inferred from homology"/>
<comment type="subcellular location">
    <subcellularLocation>
        <location evidence="1">Nucleus</location>
    </subcellularLocation>
</comment>
<name>A0A1B6CGF7_9HEMI</name>
<gene>
    <name evidence="7" type="ORF">g.4315</name>
</gene>
<dbReference type="GO" id="GO:0000462">
    <property type="term" value="P:maturation of SSU-rRNA from tricistronic rRNA transcript (SSU-rRNA, 5.8S rRNA, LSU-rRNA)"/>
    <property type="evidence" value="ECO:0007669"/>
    <property type="project" value="TreeGrafter"/>
</dbReference>
<comment type="similarity">
    <text evidence="2">Belongs to the SAS10 family.</text>
</comment>
<dbReference type="PANTHER" id="PTHR13237">
    <property type="entry name" value="SOMETHING ABOUT SILENCING PROTEIN 10-RELATED"/>
    <property type="match status" value="1"/>
</dbReference>
<feature type="domain" description="Sas10 C-terminal" evidence="6">
    <location>
        <begin position="388"/>
        <end position="459"/>
    </location>
</feature>
<sequence>MNKAGRNNKAAVDLEFDDYEPTDSDDDYDENEKHLLEQASKGKSRFNENEDDSEEEVFPIHSSNDEDDDSEEDNQLDPVGKDMDSDIEGKIEEEDNLPNTKAWGSKRKNFYNTDYIDQDYGGFSKAEEEEAALMEEKEARAIQNRLTAELDESDFSFGLLSMAKNADVKKDKKITADVDEVIKTDLSKLSKREKLILLEQESPEFLGIIKDFKECMTYAQEKLEPIVSMIDSQEIPNCAASRFTKVFYQLTLNYCTNIAFYLLLKARHQNVQSHPVVASLIQLKKRLDQMHNYGEDFKLQIEEILRKKNEGECVEFDQDETSKRFQKKKKLKILTSIETKPEVSGKKLKLSMNKEVLPDIEELRNEDDDSEDLVEKDSEDLLQTDFETKRGITFQIAKNKGLTPHRKKEMRNPRVRNRNKFKKAKIRRKGQVREVHKETSRYGGEMFGIKATVVKSIKLK</sequence>
<evidence type="ECO:0000256" key="1">
    <source>
        <dbReference type="ARBA" id="ARBA00004123"/>
    </source>
</evidence>
<feature type="compositionally biased region" description="Acidic residues" evidence="5">
    <location>
        <begin position="65"/>
        <end position="75"/>
    </location>
</feature>
<dbReference type="PANTHER" id="PTHR13237:SF8">
    <property type="entry name" value="SOMETHING ABOUT SILENCING PROTEIN 10"/>
    <property type="match status" value="1"/>
</dbReference>
<organism evidence="7">
    <name type="scientific">Clastoptera arizonana</name>
    <name type="common">Arizona spittle bug</name>
    <dbReference type="NCBI Taxonomy" id="38151"/>
    <lineage>
        <taxon>Eukaryota</taxon>
        <taxon>Metazoa</taxon>
        <taxon>Ecdysozoa</taxon>
        <taxon>Arthropoda</taxon>
        <taxon>Hexapoda</taxon>
        <taxon>Insecta</taxon>
        <taxon>Pterygota</taxon>
        <taxon>Neoptera</taxon>
        <taxon>Paraneoptera</taxon>
        <taxon>Hemiptera</taxon>
        <taxon>Auchenorrhyncha</taxon>
        <taxon>Cercopoidea</taxon>
        <taxon>Clastopteridae</taxon>
        <taxon>Clastoptera</taxon>
    </lineage>
</organism>
<keyword evidence="3" id="KW-0597">Phosphoprotein</keyword>
<reference evidence="7" key="1">
    <citation type="submission" date="2015-12" db="EMBL/GenBank/DDBJ databases">
        <title>De novo transcriptome assembly of four potential Pierce s Disease insect vectors from Arizona vineyards.</title>
        <authorList>
            <person name="Tassone E.E."/>
        </authorList>
    </citation>
    <scope>NUCLEOTIDE SEQUENCE</scope>
</reference>
<keyword evidence="4" id="KW-0539">Nucleus</keyword>
<evidence type="ECO:0000256" key="5">
    <source>
        <dbReference type="SAM" id="MobiDB-lite"/>
    </source>
</evidence>
<dbReference type="EMBL" id="GEDC01024883">
    <property type="protein sequence ID" value="JAS12415.1"/>
    <property type="molecule type" value="Transcribed_RNA"/>
</dbReference>
<feature type="compositionally biased region" description="Acidic residues" evidence="5">
    <location>
        <begin position="14"/>
        <end position="30"/>
    </location>
</feature>
<dbReference type="GO" id="GO:0032040">
    <property type="term" value="C:small-subunit processome"/>
    <property type="evidence" value="ECO:0007669"/>
    <property type="project" value="TreeGrafter"/>
</dbReference>
<evidence type="ECO:0000256" key="2">
    <source>
        <dbReference type="ARBA" id="ARBA00010979"/>
    </source>
</evidence>
<feature type="region of interest" description="Disordered" evidence="5">
    <location>
        <begin position="1"/>
        <end position="104"/>
    </location>
</feature>